<evidence type="ECO:0000313" key="3">
    <source>
        <dbReference type="Proteomes" id="UP000001568"/>
    </source>
</evidence>
<dbReference type="GO" id="GO:0006364">
    <property type="term" value="P:rRNA processing"/>
    <property type="evidence" value="ECO:0007669"/>
    <property type="project" value="TreeGrafter"/>
</dbReference>
<dbReference type="HOGENOM" id="CLU_1430222_0_0_1"/>
<dbReference type="AlphaFoldDB" id="A4S6L0"/>
<name>A4S6L0_OSTLU</name>
<dbReference type="GO" id="GO:0000172">
    <property type="term" value="C:ribonuclease MRP complex"/>
    <property type="evidence" value="ECO:0007669"/>
    <property type="project" value="InterPro"/>
</dbReference>
<evidence type="ECO:0000313" key="1">
    <source>
        <dbReference type="EMBL" id="ABO99403.1"/>
    </source>
</evidence>
<evidence type="ECO:0000313" key="2">
    <source>
        <dbReference type="EMBL" id="ABP01203.1"/>
    </source>
</evidence>
<dbReference type="Proteomes" id="UP000001568">
    <property type="component" value="Chromosome 13"/>
</dbReference>
<dbReference type="GeneID" id="5004966"/>
<dbReference type="OMA" id="CTWSAFS"/>
<dbReference type="GO" id="GO:0033204">
    <property type="term" value="F:ribonuclease P RNA binding"/>
    <property type="evidence" value="ECO:0007669"/>
    <property type="project" value="InterPro"/>
</dbReference>
<dbReference type="RefSeq" id="XP_001421110.1">
    <property type="nucleotide sequence ID" value="XM_001421073.1"/>
</dbReference>
<dbReference type="KEGG" id="olu:OSTLU_94165"/>
<dbReference type="STRING" id="436017.A4S6L0"/>
<dbReference type="PANTHER" id="PTHR13348">
    <property type="entry name" value="RIBONUCLEASE P SUBUNIT P29"/>
    <property type="match status" value="1"/>
</dbReference>
<dbReference type="EMBL" id="CP000593">
    <property type="protein sequence ID" value="ABO99403.1"/>
    <property type="molecule type" value="Genomic_DNA"/>
</dbReference>
<dbReference type="Gene3D" id="2.30.30.210">
    <property type="entry name" value="Ribonuclease P/MRP, subunit p29"/>
    <property type="match status" value="1"/>
</dbReference>
<dbReference type="Gramene" id="ABP01203">
    <property type="protein sequence ID" value="ABP01203"/>
    <property type="gene ID" value="OSTLU_94165"/>
</dbReference>
<gene>
    <name evidence="1" type="ORF">OSTLU_93614</name>
    <name evidence="2" type="ORF">OSTLU_94165</name>
</gene>
<keyword evidence="3" id="KW-1185">Reference proteome</keyword>
<dbReference type="GO" id="GO:0001682">
    <property type="term" value="P:tRNA 5'-leader removal"/>
    <property type="evidence" value="ECO:0007669"/>
    <property type="project" value="InterPro"/>
</dbReference>
<dbReference type="OrthoDB" id="501588at2759"/>
<reference evidence="1 3" key="1">
    <citation type="journal article" date="2007" name="Proc. Natl. Acad. Sci. U.S.A.">
        <title>The tiny eukaryote Ostreococcus provides genomic insights into the paradox of plankton speciation.</title>
        <authorList>
            <person name="Palenik B."/>
            <person name="Grimwood J."/>
            <person name="Aerts A."/>
            <person name="Rouze P."/>
            <person name="Salamov A."/>
            <person name="Putnam N."/>
            <person name="Dupont C."/>
            <person name="Jorgensen R."/>
            <person name="Derelle E."/>
            <person name="Rombauts S."/>
            <person name="Zhou K."/>
            <person name="Otillar R."/>
            <person name="Merchant S.S."/>
            <person name="Podell S."/>
            <person name="Gaasterland T."/>
            <person name="Napoli C."/>
            <person name="Gendler K."/>
            <person name="Manuell A."/>
            <person name="Tai V."/>
            <person name="Vallon O."/>
            <person name="Piganeau G."/>
            <person name="Jancek S."/>
            <person name="Heijde M."/>
            <person name="Jabbari K."/>
            <person name="Bowler C."/>
            <person name="Lohr M."/>
            <person name="Robbens S."/>
            <person name="Werner G."/>
            <person name="Dubchak I."/>
            <person name="Pazour G.J."/>
            <person name="Ren Q."/>
            <person name="Paulsen I."/>
            <person name="Delwiche C."/>
            <person name="Schmutz J."/>
            <person name="Rokhsar D."/>
            <person name="Van de Peer Y."/>
            <person name="Moreau H."/>
            <person name="Grigoriev I.V."/>
        </authorList>
    </citation>
    <scope>NUCLEOTIDE SEQUENCE [LARGE SCALE GENOMIC DNA]</scope>
    <source>
        <strain evidence="1 3">CCE9901</strain>
    </source>
</reference>
<dbReference type="InterPro" id="IPR023534">
    <property type="entry name" value="Rof/RNase_P-like"/>
</dbReference>
<protein>
    <submittedName>
        <fullName evidence="1">Uncharacterized protein</fullName>
    </submittedName>
</protein>
<dbReference type="KEGG" id="olu:OSTLU_93614"/>
<dbReference type="RefSeq" id="XP_001422844.1">
    <property type="nucleotide sequence ID" value="XM_001422807.1"/>
</dbReference>
<proteinExistence type="predicted"/>
<dbReference type="GO" id="GO:0030677">
    <property type="term" value="C:ribonuclease P complex"/>
    <property type="evidence" value="ECO:0007669"/>
    <property type="project" value="InterPro"/>
</dbReference>
<dbReference type="SUPFAM" id="SSF101744">
    <property type="entry name" value="Rof/RNase P subunit-like"/>
    <property type="match status" value="1"/>
</dbReference>
<organism evidence="1 3">
    <name type="scientific">Ostreococcus lucimarinus (strain CCE9901)</name>
    <dbReference type="NCBI Taxonomy" id="436017"/>
    <lineage>
        <taxon>Eukaryota</taxon>
        <taxon>Viridiplantae</taxon>
        <taxon>Chlorophyta</taxon>
        <taxon>Mamiellophyceae</taxon>
        <taxon>Mamiellales</taxon>
        <taxon>Bathycoccaceae</taxon>
        <taxon>Ostreococcus</taxon>
    </lineage>
</organism>
<dbReference type="Proteomes" id="UP000001568">
    <property type="component" value="Chromosome 21"/>
</dbReference>
<dbReference type="InterPro" id="IPR036980">
    <property type="entry name" value="RNase_P/MRP_Rpp29_sf"/>
</dbReference>
<sequence>MLATRRRGTSADAEDDLRAKLSADKALVLVNDWERVVDAGEARAREREKRFAEARRAMMSKTRLKREGLYGLRPEQCTWSAFSKLRGLWEKYARALVKDAKRGEAEARLTRGLDLHGCVLKVVRHARAPDLVGREGVVAFISSRCLWLVARKREKPIKVLIDGGTFEFVLDERVVRLSSEDVLASAPRPS</sequence>
<dbReference type="Gramene" id="ABO99403">
    <property type="protein sequence ID" value="ABO99403"/>
    <property type="gene ID" value="OSTLU_93614"/>
</dbReference>
<accession>A4S6L0</accession>
<dbReference type="EMBL" id="CP000601">
    <property type="protein sequence ID" value="ABP01203.1"/>
    <property type="molecule type" value="Genomic_DNA"/>
</dbReference>
<dbReference type="GeneID" id="5006989"/>
<dbReference type="PANTHER" id="PTHR13348:SF0">
    <property type="entry name" value="RIBONUCLEASE P PROTEIN SUBUNIT P29"/>
    <property type="match status" value="1"/>
</dbReference>
<dbReference type="InterPro" id="IPR016848">
    <property type="entry name" value="RNase_P/MRP_Rpp29-subunit"/>
</dbReference>